<keyword evidence="1" id="KW-0812">Transmembrane</keyword>
<sequence>MTDLLTPPTGPHLPDERKRLLKAHLLTTIETPARQPRRRRALVLAGGLLAAFTVVLMNVLWPQAAAPPYVKISNGDHDAAVTFLGMAAVAADAAPAAVGGQGKYLYVRSRESHLSVDGDDDVTLVGPRDREIWIPLFVGGHGVLRDGATPKDLGAFRAIDINPGLPDDPDAMLRKVYADARKTGNQVDAEAFTLIGDYLSENETVLQPTVVAALYQAAARIPGVELLADAEDGAGRHGVAVARSDGGIRHEWIFDAVSREYLGARSYLVEDGAWGRAGLLLSSSAVLAKTVVDTPGKTP</sequence>
<evidence type="ECO:0000313" key="2">
    <source>
        <dbReference type="EMBL" id="KUL25140.1"/>
    </source>
</evidence>
<dbReference type="OrthoDB" id="3612087at2"/>
<dbReference type="RefSeq" id="WP_067704016.1">
    <property type="nucleotide sequence ID" value="NZ_LLZH01000317.1"/>
</dbReference>
<feature type="transmembrane region" description="Helical" evidence="1">
    <location>
        <begin position="41"/>
        <end position="61"/>
    </location>
</feature>
<evidence type="ECO:0000256" key="1">
    <source>
        <dbReference type="SAM" id="Phobius"/>
    </source>
</evidence>
<keyword evidence="1" id="KW-0472">Membrane</keyword>
<evidence type="ECO:0008006" key="4">
    <source>
        <dbReference type="Google" id="ProtNLM"/>
    </source>
</evidence>
<gene>
    <name evidence="2" type="ORF">ADL15_41375</name>
</gene>
<dbReference type="InterPro" id="IPR047789">
    <property type="entry name" value="CU044_5270-like"/>
</dbReference>
<keyword evidence="1" id="KW-1133">Transmembrane helix</keyword>
<comment type="caution">
    <text evidence="2">The sequence shown here is derived from an EMBL/GenBank/DDBJ whole genome shotgun (WGS) entry which is preliminary data.</text>
</comment>
<keyword evidence="3" id="KW-1185">Reference proteome</keyword>
<accession>A0A101JE66</accession>
<organism evidence="2 3">
    <name type="scientific">Actinoplanes awajinensis subsp. mycoplanecinus</name>
    <dbReference type="NCBI Taxonomy" id="135947"/>
    <lineage>
        <taxon>Bacteria</taxon>
        <taxon>Bacillati</taxon>
        <taxon>Actinomycetota</taxon>
        <taxon>Actinomycetes</taxon>
        <taxon>Micromonosporales</taxon>
        <taxon>Micromonosporaceae</taxon>
        <taxon>Actinoplanes</taxon>
    </lineage>
</organism>
<dbReference type="Proteomes" id="UP000053244">
    <property type="component" value="Unassembled WGS sequence"/>
</dbReference>
<dbReference type="NCBIfam" id="NF038083">
    <property type="entry name" value="CU044_5270_fam"/>
    <property type="match status" value="1"/>
</dbReference>
<proteinExistence type="predicted"/>
<dbReference type="EMBL" id="LLZH01000317">
    <property type="protein sequence ID" value="KUL25140.1"/>
    <property type="molecule type" value="Genomic_DNA"/>
</dbReference>
<protein>
    <recommendedName>
        <fullName evidence="4">CU044_5270 family protein</fullName>
    </recommendedName>
</protein>
<evidence type="ECO:0000313" key="3">
    <source>
        <dbReference type="Proteomes" id="UP000053244"/>
    </source>
</evidence>
<dbReference type="AlphaFoldDB" id="A0A101JE66"/>
<name>A0A101JE66_9ACTN</name>
<reference evidence="2 3" key="1">
    <citation type="submission" date="2015-10" db="EMBL/GenBank/DDBJ databases">
        <authorList>
            <person name="Gilbert D.G."/>
        </authorList>
    </citation>
    <scope>NUCLEOTIDE SEQUENCE [LARGE SCALE GENOMIC DNA]</scope>
    <source>
        <strain evidence="2 3">NRRL B-16712</strain>
    </source>
</reference>